<protein>
    <recommendedName>
        <fullName evidence="5">Tim44-like domain-containing protein</fullName>
    </recommendedName>
</protein>
<keyword evidence="2" id="KW-1133">Transmembrane helix</keyword>
<keyword evidence="4" id="KW-1185">Reference proteome</keyword>
<keyword evidence="2" id="KW-0472">Membrane</keyword>
<dbReference type="RefSeq" id="WP_381439800.1">
    <property type="nucleotide sequence ID" value="NZ_JBHSNO010000016.1"/>
</dbReference>
<evidence type="ECO:0008006" key="5">
    <source>
        <dbReference type="Google" id="ProtNLM"/>
    </source>
</evidence>
<feature type="transmembrane region" description="Helical" evidence="2">
    <location>
        <begin position="7"/>
        <end position="30"/>
    </location>
</feature>
<name>A0ABW0TQ90_9BACL</name>
<reference evidence="4" key="1">
    <citation type="journal article" date="2019" name="Int. J. Syst. Evol. Microbiol.">
        <title>The Global Catalogue of Microorganisms (GCM) 10K type strain sequencing project: providing services to taxonomists for standard genome sequencing and annotation.</title>
        <authorList>
            <consortium name="The Broad Institute Genomics Platform"/>
            <consortium name="The Broad Institute Genome Sequencing Center for Infectious Disease"/>
            <person name="Wu L."/>
            <person name="Ma J."/>
        </authorList>
    </citation>
    <scope>NUCLEOTIDE SEQUENCE [LARGE SCALE GENOMIC DNA]</scope>
    <source>
        <strain evidence="4">CGMCC 4.1434</strain>
    </source>
</reference>
<evidence type="ECO:0000313" key="3">
    <source>
        <dbReference type="EMBL" id="MFC5591692.1"/>
    </source>
</evidence>
<feature type="compositionally biased region" description="Basic and acidic residues" evidence="1">
    <location>
        <begin position="49"/>
        <end position="66"/>
    </location>
</feature>
<proteinExistence type="predicted"/>
<organism evidence="3 4">
    <name type="scientific">Sporosarcina soli</name>
    <dbReference type="NCBI Taxonomy" id="334736"/>
    <lineage>
        <taxon>Bacteria</taxon>
        <taxon>Bacillati</taxon>
        <taxon>Bacillota</taxon>
        <taxon>Bacilli</taxon>
        <taxon>Bacillales</taxon>
        <taxon>Caryophanaceae</taxon>
        <taxon>Sporosarcina</taxon>
    </lineage>
</organism>
<sequence>MSEQTKRILMMSVIGLSVTLLILGFIVGIVDKAKEKKTEELAVEQSSTNEKDAVWQYTPKDEKEGRDDLEDETVSNQLKSDADTTEDPTKNYLKVPDDAPKNPRQIDMFSQKYLKETNALAKDFVTKFHEFDRENPTDYLDTVEGVLVQSHIDYLRKSKAEKIEGMKDVEDIVSRKVLSVEIKEPAAPTLIAISWDGVVVSDVVDNNGQTRTDTDVYSMMFEKDSNGQFQVTDYYLNYDQKR</sequence>
<evidence type="ECO:0000313" key="4">
    <source>
        <dbReference type="Proteomes" id="UP001596109"/>
    </source>
</evidence>
<comment type="caution">
    <text evidence="3">The sequence shown here is derived from an EMBL/GenBank/DDBJ whole genome shotgun (WGS) entry which is preliminary data.</text>
</comment>
<evidence type="ECO:0000256" key="1">
    <source>
        <dbReference type="SAM" id="MobiDB-lite"/>
    </source>
</evidence>
<dbReference type="EMBL" id="JBHSNO010000016">
    <property type="protein sequence ID" value="MFC5591692.1"/>
    <property type="molecule type" value="Genomic_DNA"/>
</dbReference>
<feature type="region of interest" description="Disordered" evidence="1">
    <location>
        <begin position="41"/>
        <end position="98"/>
    </location>
</feature>
<keyword evidence="2" id="KW-0812">Transmembrane</keyword>
<accession>A0ABW0TQ90</accession>
<evidence type="ECO:0000256" key="2">
    <source>
        <dbReference type="SAM" id="Phobius"/>
    </source>
</evidence>
<gene>
    <name evidence="3" type="ORF">ACFPRA_22660</name>
</gene>
<dbReference type="Proteomes" id="UP001596109">
    <property type="component" value="Unassembled WGS sequence"/>
</dbReference>